<dbReference type="RefSeq" id="WP_123658469.1">
    <property type="nucleotide sequence ID" value="NZ_AYKG01000029.1"/>
</dbReference>
<accession>A0A423PNK3</accession>
<dbReference type="OrthoDB" id="9814359at2"/>
<reference evidence="3 4" key="1">
    <citation type="submission" date="2013-10" db="EMBL/GenBank/DDBJ databases">
        <title>Salinisphaera japonica YTM-1 Genome Sequencing.</title>
        <authorList>
            <person name="Lai Q."/>
            <person name="Li C."/>
            <person name="Shao Z."/>
        </authorList>
    </citation>
    <scope>NUCLEOTIDE SEQUENCE [LARGE SCALE GENOMIC DNA]</scope>
    <source>
        <strain evidence="3 4">YTM-1</strain>
    </source>
</reference>
<dbReference type="AlphaFoldDB" id="A0A423PNK3"/>
<dbReference type="CDD" id="cd00371">
    <property type="entry name" value="HMA"/>
    <property type="match status" value="1"/>
</dbReference>
<protein>
    <submittedName>
        <fullName evidence="3">Heavy metal binding protein</fullName>
    </submittedName>
</protein>
<dbReference type="GO" id="GO:0046872">
    <property type="term" value="F:metal ion binding"/>
    <property type="evidence" value="ECO:0007669"/>
    <property type="project" value="UniProtKB-KW"/>
</dbReference>
<keyword evidence="1" id="KW-0479">Metal-binding</keyword>
<dbReference type="Gene3D" id="3.30.70.100">
    <property type="match status" value="1"/>
</dbReference>
<dbReference type="InterPro" id="IPR017969">
    <property type="entry name" value="Heavy-metal-associated_CS"/>
</dbReference>
<evidence type="ECO:0000313" key="4">
    <source>
        <dbReference type="Proteomes" id="UP000285310"/>
    </source>
</evidence>
<organism evidence="3 4">
    <name type="scientific">Salinisphaera japonica YTM-1</name>
    <dbReference type="NCBI Taxonomy" id="1209778"/>
    <lineage>
        <taxon>Bacteria</taxon>
        <taxon>Pseudomonadati</taxon>
        <taxon>Pseudomonadota</taxon>
        <taxon>Gammaproteobacteria</taxon>
        <taxon>Salinisphaerales</taxon>
        <taxon>Salinisphaeraceae</taxon>
        <taxon>Salinisphaera</taxon>
    </lineage>
</organism>
<sequence>MKLKIDGMTCEHCVAAVREALTDVDGVVQVTDVSLADGTAEIEGNPDSDVLLAAVEAEGYTASVAQ</sequence>
<dbReference type="InterPro" id="IPR036163">
    <property type="entry name" value="HMA_dom_sf"/>
</dbReference>
<comment type="caution">
    <text evidence="3">The sequence shown here is derived from an EMBL/GenBank/DDBJ whole genome shotgun (WGS) entry which is preliminary data.</text>
</comment>
<dbReference type="SUPFAM" id="SSF55008">
    <property type="entry name" value="HMA, heavy metal-associated domain"/>
    <property type="match status" value="1"/>
</dbReference>
<dbReference type="FunFam" id="3.30.70.100:FF:000001">
    <property type="entry name" value="ATPase copper transporting beta"/>
    <property type="match status" value="1"/>
</dbReference>
<feature type="domain" description="HMA" evidence="2">
    <location>
        <begin position="1"/>
        <end position="63"/>
    </location>
</feature>
<dbReference type="EMBL" id="AYKG01000029">
    <property type="protein sequence ID" value="ROO27195.1"/>
    <property type="molecule type" value="Genomic_DNA"/>
</dbReference>
<evidence type="ECO:0000259" key="2">
    <source>
        <dbReference type="PROSITE" id="PS50846"/>
    </source>
</evidence>
<evidence type="ECO:0000256" key="1">
    <source>
        <dbReference type="ARBA" id="ARBA00022723"/>
    </source>
</evidence>
<dbReference type="PROSITE" id="PS01047">
    <property type="entry name" value="HMA_1"/>
    <property type="match status" value="1"/>
</dbReference>
<dbReference type="PROSITE" id="PS50846">
    <property type="entry name" value="HMA_2"/>
    <property type="match status" value="1"/>
</dbReference>
<dbReference type="InterPro" id="IPR006121">
    <property type="entry name" value="HMA_dom"/>
</dbReference>
<name>A0A423PNK3_9GAMM</name>
<dbReference type="Pfam" id="PF00403">
    <property type="entry name" value="HMA"/>
    <property type="match status" value="1"/>
</dbReference>
<dbReference type="Proteomes" id="UP000285310">
    <property type="component" value="Unassembled WGS sequence"/>
</dbReference>
<keyword evidence="4" id="KW-1185">Reference proteome</keyword>
<evidence type="ECO:0000313" key="3">
    <source>
        <dbReference type="EMBL" id="ROO27195.1"/>
    </source>
</evidence>
<proteinExistence type="predicted"/>
<dbReference type="InParanoid" id="A0A423PNK3"/>
<gene>
    <name evidence="3" type="ORF">SAJA_09890</name>
</gene>